<feature type="non-terminal residue" evidence="2">
    <location>
        <position position="1"/>
    </location>
</feature>
<name>A0ABD0Y5W9_9HEMI</name>
<dbReference type="AlphaFoldDB" id="A0ABD0Y5W9"/>
<feature type="compositionally biased region" description="Basic and acidic residues" evidence="1">
    <location>
        <begin position="212"/>
        <end position="225"/>
    </location>
</feature>
<protein>
    <submittedName>
        <fullName evidence="2">Uncharacterized protein</fullName>
    </submittedName>
</protein>
<reference evidence="2 3" key="1">
    <citation type="submission" date="2024-07" db="EMBL/GenBank/DDBJ databases">
        <title>Chromosome-level genome assembly of the water stick insect Ranatra chinensis (Heteroptera: Nepidae).</title>
        <authorList>
            <person name="Liu X."/>
        </authorList>
    </citation>
    <scope>NUCLEOTIDE SEQUENCE [LARGE SCALE GENOMIC DNA]</scope>
    <source>
        <strain evidence="2">Cailab_2021Rc</strain>
        <tissue evidence="2">Muscle</tissue>
    </source>
</reference>
<keyword evidence="3" id="KW-1185">Reference proteome</keyword>
<accession>A0ABD0Y5W9</accession>
<dbReference type="EMBL" id="JBFDAA010000014">
    <property type="protein sequence ID" value="KAL1122029.1"/>
    <property type="molecule type" value="Genomic_DNA"/>
</dbReference>
<dbReference type="Proteomes" id="UP001558652">
    <property type="component" value="Unassembled WGS sequence"/>
</dbReference>
<feature type="compositionally biased region" description="Polar residues" evidence="1">
    <location>
        <begin position="188"/>
        <end position="199"/>
    </location>
</feature>
<evidence type="ECO:0000313" key="3">
    <source>
        <dbReference type="Proteomes" id="UP001558652"/>
    </source>
</evidence>
<evidence type="ECO:0000256" key="1">
    <source>
        <dbReference type="SAM" id="MobiDB-lite"/>
    </source>
</evidence>
<comment type="caution">
    <text evidence="2">The sequence shown here is derived from an EMBL/GenBank/DDBJ whole genome shotgun (WGS) entry which is preliminary data.</text>
</comment>
<evidence type="ECO:0000313" key="2">
    <source>
        <dbReference type="EMBL" id="KAL1122029.1"/>
    </source>
</evidence>
<organism evidence="2 3">
    <name type="scientific">Ranatra chinensis</name>
    <dbReference type="NCBI Taxonomy" id="642074"/>
    <lineage>
        <taxon>Eukaryota</taxon>
        <taxon>Metazoa</taxon>
        <taxon>Ecdysozoa</taxon>
        <taxon>Arthropoda</taxon>
        <taxon>Hexapoda</taxon>
        <taxon>Insecta</taxon>
        <taxon>Pterygota</taxon>
        <taxon>Neoptera</taxon>
        <taxon>Paraneoptera</taxon>
        <taxon>Hemiptera</taxon>
        <taxon>Heteroptera</taxon>
        <taxon>Panheteroptera</taxon>
        <taxon>Nepomorpha</taxon>
        <taxon>Nepidae</taxon>
        <taxon>Ranatrinae</taxon>
        <taxon>Ranatra</taxon>
    </lineage>
</organism>
<proteinExistence type="predicted"/>
<gene>
    <name evidence="2" type="ORF">AAG570_003435</name>
</gene>
<sequence length="225" mass="23624">LTGQQQQFHAFAFGQRPFLSGHFAGALDPLQRAPDPLAFRMPPAMSSCQNMGQFGLNNGHHWGYSAAAPYSSYLGAGSLSSCAASPASAAASAGFNTPAIGFTPTSADVNSNHNHDFASTTTTASVGVGESGGVELEQQLLSGQRYNGPGEFTPMGGPRSLSDSSESPVGEELAQQQQQPGGPYVVPSSASLLYSQLYPQSPAPRQPLDQTSQHRTDHAPVWRPY</sequence>
<feature type="region of interest" description="Disordered" evidence="1">
    <location>
        <begin position="144"/>
        <end position="225"/>
    </location>
</feature>